<gene>
    <name evidence="9" type="ORF">OE749_08240</name>
</gene>
<evidence type="ECO:0000313" key="9">
    <source>
        <dbReference type="EMBL" id="MCV2884683.1"/>
    </source>
</evidence>
<dbReference type="PANTHER" id="PTHR30269">
    <property type="entry name" value="TRANSMEMBRANE PROTEIN YFCA"/>
    <property type="match status" value="1"/>
</dbReference>
<keyword evidence="7 8" id="KW-0472">Membrane</keyword>
<feature type="transmembrane region" description="Helical" evidence="8">
    <location>
        <begin position="95"/>
        <end position="116"/>
    </location>
</feature>
<dbReference type="Proteomes" id="UP001652504">
    <property type="component" value="Unassembled WGS sequence"/>
</dbReference>
<keyword evidence="4 8" id="KW-1003">Cell membrane</keyword>
<feature type="transmembrane region" description="Helical" evidence="8">
    <location>
        <begin position="27"/>
        <end position="48"/>
    </location>
</feature>
<name>A0ABT3A7V8_9ALTE</name>
<dbReference type="PANTHER" id="PTHR30269:SF37">
    <property type="entry name" value="MEMBRANE TRANSPORTER PROTEIN"/>
    <property type="match status" value="1"/>
</dbReference>
<keyword evidence="5 8" id="KW-0812">Transmembrane</keyword>
<comment type="caution">
    <text evidence="9">The sequence shown here is derived from an EMBL/GenBank/DDBJ whole genome shotgun (WGS) entry which is preliminary data.</text>
</comment>
<dbReference type="InterPro" id="IPR002781">
    <property type="entry name" value="TM_pro_TauE-like"/>
</dbReference>
<evidence type="ECO:0000256" key="1">
    <source>
        <dbReference type="ARBA" id="ARBA00004651"/>
    </source>
</evidence>
<sequence length="237" mass="25655">MDSSILFFVSTLTSAVAAIAGMGGGMMLIAILPSFLPASAVIPVHGVAQLASNGSRAFIAITHVRWAFLKPFLVGSVLGVLCVSVLVRYVSAQTLLVGMALYILLTLWSTAFSRFIKRAERFSVAGFWQSGLSVVVGATGPLTTTLLTKKCDSKDEIIVTNAVFMAFSHGFKIPLFLWVGFNYATYWLEIVLLSIGAVLGSYVGTWLRQFVSDQHFKLWVKIALTLLAIRIIATSLV</sequence>
<feature type="transmembrane region" description="Helical" evidence="8">
    <location>
        <begin position="157"/>
        <end position="180"/>
    </location>
</feature>
<dbReference type="EMBL" id="JAOWKX010000003">
    <property type="protein sequence ID" value="MCV2884683.1"/>
    <property type="molecule type" value="Genomic_DNA"/>
</dbReference>
<feature type="transmembrane region" description="Helical" evidence="8">
    <location>
        <begin position="186"/>
        <end position="206"/>
    </location>
</feature>
<evidence type="ECO:0000256" key="4">
    <source>
        <dbReference type="ARBA" id="ARBA00022475"/>
    </source>
</evidence>
<dbReference type="InterPro" id="IPR052017">
    <property type="entry name" value="TSUP"/>
</dbReference>
<comment type="similarity">
    <text evidence="2 8">Belongs to the 4-toluene sulfonate uptake permease (TSUP) (TC 2.A.102) family.</text>
</comment>
<dbReference type="RefSeq" id="WP_263711960.1">
    <property type="nucleotide sequence ID" value="NZ_JAOWKX010000003.1"/>
</dbReference>
<comment type="subcellular location">
    <subcellularLocation>
        <location evidence="1 8">Cell membrane</location>
        <topology evidence="1 8">Multi-pass membrane protein</topology>
    </subcellularLocation>
</comment>
<proteinExistence type="inferred from homology"/>
<evidence type="ECO:0000256" key="2">
    <source>
        <dbReference type="ARBA" id="ARBA00009142"/>
    </source>
</evidence>
<feature type="transmembrane region" description="Helical" evidence="8">
    <location>
        <begin position="68"/>
        <end position="89"/>
    </location>
</feature>
<organism evidence="9 10">
    <name type="scientific">Fluctibacter corallii</name>
    <dbReference type="NCBI Taxonomy" id="2984329"/>
    <lineage>
        <taxon>Bacteria</taxon>
        <taxon>Pseudomonadati</taxon>
        <taxon>Pseudomonadota</taxon>
        <taxon>Gammaproteobacteria</taxon>
        <taxon>Alteromonadales</taxon>
        <taxon>Alteromonadaceae</taxon>
        <taxon>Fluctibacter</taxon>
    </lineage>
</organism>
<evidence type="ECO:0000256" key="8">
    <source>
        <dbReference type="RuleBase" id="RU363041"/>
    </source>
</evidence>
<evidence type="ECO:0000256" key="5">
    <source>
        <dbReference type="ARBA" id="ARBA00022692"/>
    </source>
</evidence>
<evidence type="ECO:0000256" key="7">
    <source>
        <dbReference type="ARBA" id="ARBA00023136"/>
    </source>
</evidence>
<reference evidence="9 10" key="1">
    <citation type="submission" date="2022-10" db="EMBL/GenBank/DDBJ databases">
        <title>Aestuariibacter sp. AA17 isolated from Montipora capitata coral fragment.</title>
        <authorList>
            <person name="Emsley S.A."/>
            <person name="Pfannmuller K.M."/>
            <person name="Loughran R.M."/>
            <person name="Shlafstein M."/>
            <person name="Papke E."/>
            <person name="Saw J.H."/>
            <person name="Ushijima B."/>
            <person name="Videau P."/>
        </authorList>
    </citation>
    <scope>NUCLEOTIDE SEQUENCE [LARGE SCALE GENOMIC DNA]</scope>
    <source>
        <strain evidence="9 10">AA17</strain>
    </source>
</reference>
<accession>A0ABT3A7V8</accession>
<keyword evidence="10" id="KW-1185">Reference proteome</keyword>
<evidence type="ECO:0000256" key="3">
    <source>
        <dbReference type="ARBA" id="ARBA00022448"/>
    </source>
</evidence>
<keyword evidence="3" id="KW-0813">Transport</keyword>
<dbReference type="Pfam" id="PF01925">
    <property type="entry name" value="TauE"/>
    <property type="match status" value="1"/>
</dbReference>
<protein>
    <recommendedName>
        <fullName evidence="8">Probable membrane transporter protein</fullName>
    </recommendedName>
</protein>
<evidence type="ECO:0000313" key="10">
    <source>
        <dbReference type="Proteomes" id="UP001652504"/>
    </source>
</evidence>
<evidence type="ECO:0000256" key="6">
    <source>
        <dbReference type="ARBA" id="ARBA00022989"/>
    </source>
</evidence>
<keyword evidence="6 8" id="KW-1133">Transmembrane helix</keyword>